<dbReference type="RefSeq" id="XP_009028750.1">
    <property type="nucleotide sequence ID" value="XM_009030502.1"/>
</dbReference>
<dbReference type="AlphaFoldDB" id="T1EHU3"/>
<evidence type="ECO:0000256" key="7">
    <source>
        <dbReference type="ARBA" id="ARBA00022989"/>
    </source>
</evidence>
<dbReference type="InterPro" id="IPR006201">
    <property type="entry name" value="Neur_channel"/>
</dbReference>
<dbReference type="HOGENOM" id="CLU_010920_3_1_1"/>
<proteinExistence type="inferred from homology"/>
<dbReference type="InterPro" id="IPR006028">
    <property type="entry name" value="GABAA/Glycine_rcpt"/>
</dbReference>
<feature type="transmembrane region" description="Helical" evidence="11">
    <location>
        <begin position="185"/>
        <end position="209"/>
    </location>
</feature>
<dbReference type="EMBL" id="AMQM01007525">
    <property type="status" value="NOT_ANNOTATED_CDS"/>
    <property type="molecule type" value="Genomic_DNA"/>
</dbReference>
<dbReference type="PRINTS" id="PR00252">
    <property type="entry name" value="NRIONCHANNEL"/>
</dbReference>
<evidence type="ECO:0000256" key="10">
    <source>
        <dbReference type="ARBA" id="ARBA00023303"/>
    </source>
</evidence>
<evidence type="ECO:0000259" key="13">
    <source>
        <dbReference type="Pfam" id="PF02932"/>
    </source>
</evidence>
<dbReference type="Proteomes" id="UP000015101">
    <property type="component" value="Unassembled WGS sequence"/>
</dbReference>
<dbReference type="PRINTS" id="PR00253">
    <property type="entry name" value="GABAARECEPTR"/>
</dbReference>
<dbReference type="STRING" id="6412.T1EHU3"/>
<reference evidence="15" key="3">
    <citation type="submission" date="2015-06" db="UniProtKB">
        <authorList>
            <consortium name="EnsemblMetazoa"/>
        </authorList>
    </citation>
    <scope>IDENTIFICATION</scope>
</reference>
<reference evidence="16" key="1">
    <citation type="submission" date="2012-12" db="EMBL/GenBank/DDBJ databases">
        <authorList>
            <person name="Hellsten U."/>
            <person name="Grimwood J."/>
            <person name="Chapman J.A."/>
            <person name="Shapiro H."/>
            <person name="Aerts A."/>
            <person name="Otillar R.P."/>
            <person name="Terry A.Y."/>
            <person name="Boore J.L."/>
            <person name="Simakov O."/>
            <person name="Marletaz F."/>
            <person name="Cho S.-J."/>
            <person name="Edsinger-Gonzales E."/>
            <person name="Havlak P."/>
            <person name="Kuo D.-H."/>
            <person name="Larsson T."/>
            <person name="Lv J."/>
            <person name="Arendt D."/>
            <person name="Savage R."/>
            <person name="Osoegawa K."/>
            <person name="de Jong P."/>
            <person name="Lindberg D.R."/>
            <person name="Seaver E.C."/>
            <person name="Weisblat D.A."/>
            <person name="Putnam N.H."/>
            <person name="Grigoriev I.V."/>
            <person name="Rokhsar D.S."/>
        </authorList>
    </citation>
    <scope>NUCLEOTIDE SEQUENCE</scope>
</reference>
<dbReference type="OMA" id="KHRAPKF"/>
<gene>
    <name evidence="15" type="primary">20196143</name>
    <name evidence="14" type="ORF">HELRODRAFT_130575</name>
</gene>
<evidence type="ECO:0000256" key="2">
    <source>
        <dbReference type="ARBA" id="ARBA00004236"/>
    </source>
</evidence>
<protein>
    <recommendedName>
        <fullName evidence="17">Neurotransmitter-gated ion-channel ligand-binding domain-containing protein</fullName>
    </recommendedName>
</protein>
<reference evidence="14 16" key="2">
    <citation type="journal article" date="2013" name="Nature">
        <title>Insights into bilaterian evolution from three spiralian genomes.</title>
        <authorList>
            <person name="Simakov O."/>
            <person name="Marletaz F."/>
            <person name="Cho S.J."/>
            <person name="Edsinger-Gonzales E."/>
            <person name="Havlak P."/>
            <person name="Hellsten U."/>
            <person name="Kuo D.H."/>
            <person name="Larsson T."/>
            <person name="Lv J."/>
            <person name="Arendt D."/>
            <person name="Savage R."/>
            <person name="Osoegawa K."/>
            <person name="de Jong P."/>
            <person name="Grimwood J."/>
            <person name="Chapman J.A."/>
            <person name="Shapiro H."/>
            <person name="Aerts A."/>
            <person name="Otillar R.P."/>
            <person name="Terry A.Y."/>
            <person name="Boore J.L."/>
            <person name="Grigoriev I.V."/>
            <person name="Lindberg D.R."/>
            <person name="Seaver E.C."/>
            <person name="Weisblat D.A."/>
            <person name="Putnam N.H."/>
            <person name="Rokhsar D.S."/>
        </authorList>
    </citation>
    <scope>NUCLEOTIDE SEQUENCE</scope>
</reference>
<keyword evidence="4" id="KW-1003">Cell membrane</keyword>
<name>T1EHU3_HELRO</name>
<dbReference type="GO" id="GO:0004888">
    <property type="term" value="F:transmembrane signaling receptor activity"/>
    <property type="evidence" value="ECO:0007669"/>
    <property type="project" value="InterPro"/>
</dbReference>
<dbReference type="InParanoid" id="T1EHU3"/>
<dbReference type="GO" id="GO:0005231">
    <property type="term" value="F:excitatory extracellular ligand-gated monoatomic ion channel activity"/>
    <property type="evidence" value="ECO:0000318"/>
    <property type="project" value="GO_Central"/>
</dbReference>
<dbReference type="EMBL" id="AMQM01007526">
    <property type="status" value="NOT_ANNOTATED_CDS"/>
    <property type="molecule type" value="Genomic_DNA"/>
</dbReference>
<dbReference type="Gene3D" id="2.70.170.10">
    <property type="entry name" value="Neurotransmitter-gated ion-channel ligand-binding domain"/>
    <property type="match status" value="1"/>
</dbReference>
<evidence type="ECO:0000313" key="14">
    <source>
        <dbReference type="EMBL" id="ESN93149.1"/>
    </source>
</evidence>
<dbReference type="PROSITE" id="PS00236">
    <property type="entry name" value="NEUROTR_ION_CHANNEL"/>
    <property type="match status" value="1"/>
</dbReference>
<evidence type="ECO:0000256" key="3">
    <source>
        <dbReference type="ARBA" id="ARBA00022448"/>
    </source>
</evidence>
<comment type="similarity">
    <text evidence="11">Belongs to the ligand-gated ion channel (TC 1.A.9) family.</text>
</comment>
<evidence type="ECO:0000256" key="1">
    <source>
        <dbReference type="ARBA" id="ARBA00004141"/>
    </source>
</evidence>
<dbReference type="eggNOG" id="KOG3644">
    <property type="taxonomic scope" value="Eukaryota"/>
</dbReference>
<dbReference type="FunFam" id="2.70.170.10:FF:000089">
    <property type="entry name" value="Uncharacterized protein"/>
    <property type="match status" value="1"/>
</dbReference>
<keyword evidence="8 11" id="KW-0406">Ion transport</keyword>
<evidence type="ECO:0000256" key="8">
    <source>
        <dbReference type="ARBA" id="ARBA00023065"/>
    </source>
</evidence>
<keyword evidence="5 11" id="KW-0812">Transmembrane</keyword>
<sequence length="275" mass="32018">PTEVNLGIYINSFYSISEQTMDYSVSMYLRQLWRDPRLMYPPLFNKTKEIRVGDQFLHDLWIPDTFFRNEKRATFHEVTVNNRFMKLNSTGHVWYVTKISATLSCPMKLENYPLDKQVCPMMFESFGYTMDTLYFTWLPTAVDIDKRLEMPQFSLRGHFLNDCAQNYTAGIYPCQEIRFLLQRDVGYFLIQVYIPSMLIVILSWVSFWINVDASPARVSIGLLTVLTTTTQSSQSTATLPRVSYIKAIDVWMSVCLVFVFAALLEYAAVNVLSRR</sequence>
<comment type="caution">
    <text evidence="11">Lacks conserved residue(s) required for the propagation of feature annotation.</text>
</comment>
<keyword evidence="9 11" id="KW-0472">Membrane</keyword>
<dbReference type="GO" id="GO:1902476">
    <property type="term" value="P:chloride transmembrane transport"/>
    <property type="evidence" value="ECO:0000318"/>
    <property type="project" value="GO_Central"/>
</dbReference>
<dbReference type="GeneID" id="20196143"/>
<keyword evidence="6" id="KW-0732">Signal</keyword>
<dbReference type="EnsemblMetazoa" id="HelroT130575">
    <property type="protein sequence ID" value="HelroP130575"/>
    <property type="gene ID" value="HelroG130575"/>
</dbReference>
<organism evidence="15 16">
    <name type="scientific">Helobdella robusta</name>
    <name type="common">Californian leech</name>
    <dbReference type="NCBI Taxonomy" id="6412"/>
    <lineage>
        <taxon>Eukaryota</taxon>
        <taxon>Metazoa</taxon>
        <taxon>Spiralia</taxon>
        <taxon>Lophotrochozoa</taxon>
        <taxon>Annelida</taxon>
        <taxon>Clitellata</taxon>
        <taxon>Hirudinea</taxon>
        <taxon>Rhynchobdellida</taxon>
        <taxon>Glossiphoniidae</taxon>
        <taxon>Helobdella</taxon>
    </lineage>
</organism>
<dbReference type="OrthoDB" id="407674at2759"/>
<keyword evidence="3 11" id="KW-0813">Transport</keyword>
<dbReference type="EMBL" id="KB097635">
    <property type="protein sequence ID" value="ESN93149.1"/>
    <property type="molecule type" value="Genomic_DNA"/>
</dbReference>
<feature type="domain" description="Neurotransmitter-gated ion-channel transmembrane" evidence="13">
    <location>
        <begin position="192"/>
        <end position="275"/>
    </location>
</feature>
<keyword evidence="7 11" id="KW-1133">Transmembrane helix</keyword>
<keyword evidence="16" id="KW-1185">Reference proteome</keyword>
<dbReference type="SUPFAM" id="SSF63712">
    <property type="entry name" value="Nicotinic receptor ligand binding domain-like"/>
    <property type="match status" value="1"/>
</dbReference>
<feature type="transmembrane region" description="Helical" evidence="11">
    <location>
        <begin position="250"/>
        <end position="272"/>
    </location>
</feature>
<keyword evidence="10 11" id="KW-0407">Ion channel</keyword>
<dbReference type="GO" id="GO:0098794">
    <property type="term" value="C:postsynapse"/>
    <property type="evidence" value="ECO:0007669"/>
    <property type="project" value="GOC"/>
</dbReference>
<dbReference type="Gene3D" id="1.20.58.390">
    <property type="entry name" value="Neurotransmitter-gated ion-channel transmembrane domain"/>
    <property type="match status" value="1"/>
</dbReference>
<dbReference type="SUPFAM" id="SSF90112">
    <property type="entry name" value="Neurotransmitter-gated ion-channel transmembrane pore"/>
    <property type="match status" value="1"/>
</dbReference>
<dbReference type="InterPro" id="IPR018000">
    <property type="entry name" value="Neurotransmitter_ion_chnl_CS"/>
</dbReference>
<dbReference type="PANTHER" id="PTHR18945">
    <property type="entry name" value="NEUROTRANSMITTER GATED ION CHANNEL"/>
    <property type="match status" value="1"/>
</dbReference>
<dbReference type="KEGG" id="hro:HELRODRAFT_130575"/>
<accession>T1EHU3</accession>
<dbReference type="Pfam" id="PF02932">
    <property type="entry name" value="Neur_chan_memb"/>
    <property type="match status" value="1"/>
</dbReference>
<evidence type="ECO:0000256" key="5">
    <source>
        <dbReference type="ARBA" id="ARBA00022692"/>
    </source>
</evidence>
<dbReference type="CTD" id="20196143"/>
<dbReference type="GO" id="GO:0005886">
    <property type="term" value="C:plasma membrane"/>
    <property type="evidence" value="ECO:0007669"/>
    <property type="project" value="UniProtKB-SubCell"/>
</dbReference>
<dbReference type="InterPro" id="IPR006202">
    <property type="entry name" value="Neur_chan_lig-bd"/>
</dbReference>
<dbReference type="InterPro" id="IPR006029">
    <property type="entry name" value="Neurotrans-gated_channel_TM"/>
</dbReference>
<evidence type="ECO:0000256" key="4">
    <source>
        <dbReference type="ARBA" id="ARBA00022475"/>
    </source>
</evidence>
<dbReference type="InterPro" id="IPR038050">
    <property type="entry name" value="Neuro_actylchol_rec"/>
</dbReference>
<dbReference type="CDD" id="cd18991">
    <property type="entry name" value="LGIC_ECD_GlyR"/>
    <property type="match status" value="1"/>
</dbReference>
<dbReference type="InterPro" id="IPR036734">
    <property type="entry name" value="Neur_chan_lig-bd_sf"/>
</dbReference>
<evidence type="ECO:0000313" key="16">
    <source>
        <dbReference type="Proteomes" id="UP000015101"/>
    </source>
</evidence>
<evidence type="ECO:0000313" key="15">
    <source>
        <dbReference type="EnsemblMetazoa" id="HelroP130575"/>
    </source>
</evidence>
<evidence type="ECO:0008006" key="17">
    <source>
        <dbReference type="Google" id="ProtNLM"/>
    </source>
</evidence>
<evidence type="ECO:0000256" key="11">
    <source>
        <dbReference type="RuleBase" id="RU000687"/>
    </source>
</evidence>
<evidence type="ECO:0000259" key="12">
    <source>
        <dbReference type="Pfam" id="PF02931"/>
    </source>
</evidence>
<feature type="domain" description="Neurotransmitter-gated ion-channel ligand-binding" evidence="12">
    <location>
        <begin position="1"/>
        <end position="184"/>
    </location>
</feature>
<dbReference type="InterPro" id="IPR036719">
    <property type="entry name" value="Neuro-gated_channel_TM_sf"/>
</dbReference>
<evidence type="ECO:0000256" key="9">
    <source>
        <dbReference type="ARBA" id="ARBA00023136"/>
    </source>
</evidence>
<dbReference type="Pfam" id="PF02931">
    <property type="entry name" value="Neur_chan_LBD"/>
    <property type="match status" value="1"/>
</dbReference>
<evidence type="ECO:0000256" key="6">
    <source>
        <dbReference type="ARBA" id="ARBA00022729"/>
    </source>
</evidence>
<comment type="subcellular location">
    <subcellularLocation>
        <location evidence="2">Cell membrane</location>
    </subcellularLocation>
    <subcellularLocation>
        <location evidence="1">Membrane</location>
        <topology evidence="1">Multi-pass membrane protein</topology>
    </subcellularLocation>
</comment>
<dbReference type="CDD" id="cd19049">
    <property type="entry name" value="LGIC_TM_anion"/>
    <property type="match status" value="1"/>
</dbReference>
<dbReference type="NCBIfam" id="TIGR00860">
    <property type="entry name" value="LIC"/>
    <property type="match status" value="1"/>
</dbReference>